<evidence type="ECO:0008006" key="5">
    <source>
        <dbReference type="Google" id="ProtNLM"/>
    </source>
</evidence>
<keyword evidence="2" id="KW-0812">Transmembrane</keyword>
<evidence type="ECO:0000313" key="3">
    <source>
        <dbReference type="EMBL" id="TFB52482.1"/>
    </source>
</evidence>
<dbReference type="Proteomes" id="UP000297866">
    <property type="component" value="Unassembled WGS sequence"/>
</dbReference>
<gene>
    <name evidence="3" type="ORF">E3O23_06285</name>
</gene>
<protein>
    <recommendedName>
        <fullName evidence="5">DUF4232 domain-containing protein</fullName>
    </recommendedName>
</protein>
<proteinExistence type="predicted"/>
<keyword evidence="2" id="KW-0472">Membrane</keyword>
<comment type="caution">
    <text evidence="3">The sequence shown here is derived from an EMBL/GenBank/DDBJ whole genome shotgun (WGS) entry which is preliminary data.</text>
</comment>
<evidence type="ECO:0000256" key="1">
    <source>
        <dbReference type="SAM" id="MobiDB-lite"/>
    </source>
</evidence>
<feature type="compositionally biased region" description="Low complexity" evidence="1">
    <location>
        <begin position="47"/>
        <end position="77"/>
    </location>
</feature>
<feature type="transmembrane region" description="Helical" evidence="2">
    <location>
        <begin position="21"/>
        <end position="39"/>
    </location>
</feature>
<reference evidence="3 4" key="1">
    <citation type="submission" date="2019-03" db="EMBL/GenBank/DDBJ databases">
        <title>Genomics of glacier-inhabiting Cryobacterium strains.</title>
        <authorList>
            <person name="Liu Q."/>
            <person name="Xin Y.-H."/>
        </authorList>
    </citation>
    <scope>NUCLEOTIDE SEQUENCE [LARGE SCALE GENOMIC DNA]</scope>
    <source>
        <strain evidence="3 4">Sr47</strain>
    </source>
</reference>
<dbReference type="EMBL" id="SOEZ01000034">
    <property type="protein sequence ID" value="TFB52482.1"/>
    <property type="molecule type" value="Genomic_DNA"/>
</dbReference>
<keyword evidence="4" id="KW-1185">Reference proteome</keyword>
<feature type="region of interest" description="Disordered" evidence="1">
    <location>
        <begin position="44"/>
        <end position="78"/>
    </location>
</feature>
<name>A0A4V3I6M0_9MICO</name>
<organism evidence="3 4">
    <name type="scientific">Cryobacterium tagatosivorans</name>
    <dbReference type="NCBI Taxonomy" id="1259199"/>
    <lineage>
        <taxon>Bacteria</taxon>
        <taxon>Bacillati</taxon>
        <taxon>Actinomycetota</taxon>
        <taxon>Actinomycetes</taxon>
        <taxon>Micrococcales</taxon>
        <taxon>Microbacteriaceae</taxon>
        <taxon>Cryobacterium</taxon>
    </lineage>
</organism>
<evidence type="ECO:0000313" key="4">
    <source>
        <dbReference type="Proteomes" id="UP000297866"/>
    </source>
</evidence>
<dbReference type="AlphaFoldDB" id="A0A4V3I6M0"/>
<dbReference type="RefSeq" id="WP_134489237.1">
    <property type="nucleotide sequence ID" value="NZ_SOEZ01000034.1"/>
</dbReference>
<accession>A0A4V3I6M0</accession>
<keyword evidence="2" id="KW-1133">Transmembrane helix</keyword>
<evidence type="ECO:0000256" key="2">
    <source>
        <dbReference type="SAM" id="Phobius"/>
    </source>
</evidence>
<sequence length="210" mass="21594">MSTTKNTGGRQSGAVYRRRRLVVGLGLLAVLAIIFLIIVKPGSSSGEPAGTTSPAASTTATDAAPKATPKPAAEGGPCTAASVQVEAITDADKYEPGKLPQLSLSVTNTGATSCTINAGTSKQVFTITSGKDVYWTSTDCQTESADAEVLLEPGEPVSSSTPVAWERVRSAKDTCDAATRDAAPAGGASYHLRVSVDGIESETPKQFLLY</sequence>
<dbReference type="OrthoDB" id="5189092at2"/>